<dbReference type="Pfam" id="PF00266">
    <property type="entry name" value="Aminotran_5"/>
    <property type="match status" value="1"/>
</dbReference>
<sequence>MKTYPLESINLEKAIEFQFKMVDCITHHFSGQETLTRGDLGVVPGLNKPKTTYKAEKVIAEFFDAEASILVRGSGTGAIRYALYAVVKPNDAILIHKAPVYSTTVTTIKMLGLHTIEADFNNLEEIERVMNNHSEIKGALVQYTRQSIEDCYDIEAVIKTIKTCKDIPVVTDDNYAVMKVEKIGTQCGADLSCFSTFKLQGPEGIGCIVGKKEYIDLLVKEHYSGGSQTQGWEAMDVLHGLVYAPVSLAIQARTNDELVTRLNNKSEYYYVKSAFLANAQSKVLLVEFNEPIAKQVLEEAAKLGALRNPVGAESKYEMCPLFYRVSGTFRASDPTLEDRMIRINPNRAGSETILRILNESVKKVTKCS</sequence>
<dbReference type="GO" id="GO:0006535">
    <property type="term" value="P:cysteine biosynthetic process from serine"/>
    <property type="evidence" value="ECO:0007669"/>
    <property type="project" value="TreeGrafter"/>
</dbReference>
<feature type="domain" description="Aminotransferase class V" evidence="1">
    <location>
        <begin position="53"/>
        <end position="226"/>
    </location>
</feature>
<dbReference type="GO" id="GO:0003961">
    <property type="term" value="F:O-acetylhomoserine aminocarboxypropyltransferase activity"/>
    <property type="evidence" value="ECO:0007669"/>
    <property type="project" value="TreeGrafter"/>
</dbReference>
<organism evidence="3 4">
    <name type="scientific">Faecalicoccus pleomorphus</name>
    <dbReference type="NCBI Taxonomy" id="1323"/>
    <lineage>
        <taxon>Bacteria</taxon>
        <taxon>Bacillati</taxon>
        <taxon>Bacillota</taxon>
        <taxon>Erysipelotrichia</taxon>
        <taxon>Erysipelotrichales</taxon>
        <taxon>Erysipelotrichaceae</taxon>
        <taxon>Faecalicoccus</taxon>
    </lineage>
</organism>
<dbReference type="GO" id="GO:0004124">
    <property type="term" value="F:cysteine synthase activity"/>
    <property type="evidence" value="ECO:0007669"/>
    <property type="project" value="TreeGrafter"/>
</dbReference>
<comment type="caution">
    <text evidence="3">The sequence shown here is derived from an EMBL/GenBank/DDBJ whole genome shotgun (WGS) entry which is preliminary data.</text>
</comment>
<evidence type="ECO:0000259" key="2">
    <source>
        <dbReference type="Pfam" id="PF22475"/>
    </source>
</evidence>
<keyword evidence="3" id="KW-0032">Aminotransferase</keyword>
<proteinExistence type="predicted"/>
<dbReference type="AlphaFoldDB" id="A0A3E3E7E6"/>
<dbReference type="Proteomes" id="UP000260721">
    <property type="component" value="Unassembled WGS sequence"/>
</dbReference>
<keyword evidence="3" id="KW-0808">Transferase</keyword>
<gene>
    <name evidence="3" type="ORF">DXC78_04610</name>
</gene>
<dbReference type="GO" id="GO:0005737">
    <property type="term" value="C:cytoplasm"/>
    <property type="evidence" value="ECO:0007669"/>
    <property type="project" value="TreeGrafter"/>
</dbReference>
<dbReference type="GO" id="GO:0008483">
    <property type="term" value="F:transaminase activity"/>
    <property type="evidence" value="ECO:0007669"/>
    <property type="project" value="UniProtKB-KW"/>
</dbReference>
<dbReference type="SUPFAM" id="SSF53383">
    <property type="entry name" value="PLP-dependent transferases"/>
    <property type="match status" value="1"/>
</dbReference>
<dbReference type="InterPro" id="IPR006235">
    <property type="entry name" value="OAc-hSer/O-AcSer_sulfhydrylase"/>
</dbReference>
<dbReference type="EMBL" id="QUSK01000008">
    <property type="protein sequence ID" value="RGD76958.1"/>
    <property type="molecule type" value="Genomic_DNA"/>
</dbReference>
<reference evidence="3 4" key="1">
    <citation type="submission" date="2018-08" db="EMBL/GenBank/DDBJ databases">
        <title>A genome reference for cultivated species of the human gut microbiota.</title>
        <authorList>
            <person name="Zou Y."/>
            <person name="Xue W."/>
            <person name="Luo G."/>
        </authorList>
    </citation>
    <scope>NUCLEOTIDE SEQUENCE [LARGE SCALE GENOMIC DNA]</scope>
    <source>
        <strain evidence="3 4">TF08-11</strain>
    </source>
</reference>
<evidence type="ECO:0000313" key="3">
    <source>
        <dbReference type="EMBL" id="RGD76958.1"/>
    </source>
</evidence>
<feature type="domain" description="YhfS-like C-terminal" evidence="2">
    <location>
        <begin position="257"/>
        <end position="357"/>
    </location>
</feature>
<dbReference type="PANTHER" id="PTHR43797">
    <property type="entry name" value="HOMOCYSTEINE/CYSTEINE SYNTHASE"/>
    <property type="match status" value="1"/>
</dbReference>
<dbReference type="InterPro" id="IPR015421">
    <property type="entry name" value="PyrdxlP-dep_Trfase_major"/>
</dbReference>
<dbReference type="GO" id="GO:0071269">
    <property type="term" value="P:L-homocysteine biosynthetic process"/>
    <property type="evidence" value="ECO:0007669"/>
    <property type="project" value="TreeGrafter"/>
</dbReference>
<evidence type="ECO:0000259" key="1">
    <source>
        <dbReference type="Pfam" id="PF00266"/>
    </source>
</evidence>
<dbReference type="InterPro" id="IPR015424">
    <property type="entry name" value="PyrdxlP-dep_Trfase"/>
</dbReference>
<protein>
    <submittedName>
        <fullName evidence="3">Aminotransferase class V-fold PLP-dependent enzyme</fullName>
    </submittedName>
</protein>
<dbReference type="Pfam" id="PF22475">
    <property type="entry name" value="YhfS-like_C"/>
    <property type="match status" value="1"/>
</dbReference>
<dbReference type="Gene3D" id="3.90.1150.130">
    <property type="match status" value="1"/>
</dbReference>
<dbReference type="InterPro" id="IPR000192">
    <property type="entry name" value="Aminotrans_V_dom"/>
</dbReference>
<dbReference type="Gene3D" id="3.40.640.10">
    <property type="entry name" value="Type I PLP-dependent aspartate aminotransferase-like (Major domain)"/>
    <property type="match status" value="1"/>
</dbReference>
<dbReference type="RefSeq" id="WP_117445927.1">
    <property type="nucleotide sequence ID" value="NZ_JBFBOW010000005.1"/>
</dbReference>
<name>A0A3E3E7E6_9FIRM</name>
<dbReference type="PANTHER" id="PTHR43797:SF2">
    <property type="entry name" value="HOMOCYSTEINE_CYSTEINE SYNTHASE"/>
    <property type="match status" value="1"/>
</dbReference>
<accession>A0A3E3E7E6</accession>
<dbReference type="InterPro" id="IPR054718">
    <property type="entry name" value="YhfS-like_C"/>
</dbReference>
<evidence type="ECO:0000313" key="4">
    <source>
        <dbReference type="Proteomes" id="UP000260721"/>
    </source>
</evidence>